<evidence type="ECO:0000256" key="1">
    <source>
        <dbReference type="SAM" id="MobiDB-lite"/>
    </source>
</evidence>
<feature type="compositionally biased region" description="Low complexity" evidence="1">
    <location>
        <begin position="75"/>
        <end position="108"/>
    </location>
</feature>
<protein>
    <submittedName>
        <fullName evidence="2">Uncharacterized protein</fullName>
    </submittedName>
</protein>
<organism evidence="2 3">
    <name type="scientific">Kribbella alba</name>
    <dbReference type="NCBI Taxonomy" id="190197"/>
    <lineage>
        <taxon>Bacteria</taxon>
        <taxon>Bacillati</taxon>
        <taxon>Actinomycetota</taxon>
        <taxon>Actinomycetes</taxon>
        <taxon>Propionibacteriales</taxon>
        <taxon>Kribbellaceae</taxon>
        <taxon>Kribbella</taxon>
    </lineage>
</organism>
<sequence length="208" mass="21071">MANGNTWLATSSPRPATEPTAQKRYPSKVSASSSTIADVTAPNIAATAAPVKANPTGVAPLPREANRCTPKVAANAPANAHHTADPTDSTTPTCSPSTTATAAPALTPKIPGSARALRVCPCISAPATPRHAPINNATTALGNRRLRTITSASVPAGSTNARTTAPGPTHRVPKTKLAPNATPTTNTSPTNATGLDTPRTGLMPEDLR</sequence>
<feature type="compositionally biased region" description="Polar residues" evidence="1">
    <location>
        <begin position="1"/>
        <end position="14"/>
    </location>
</feature>
<feature type="region of interest" description="Disordered" evidence="1">
    <location>
        <begin position="150"/>
        <end position="208"/>
    </location>
</feature>
<reference evidence="2 3" key="1">
    <citation type="journal article" date="2019" name="Int. J. Syst. Evol. Microbiol.">
        <title>The Global Catalogue of Microorganisms (GCM) 10K type strain sequencing project: providing services to taxonomists for standard genome sequencing and annotation.</title>
        <authorList>
            <consortium name="The Broad Institute Genomics Platform"/>
            <consortium name="The Broad Institute Genome Sequencing Center for Infectious Disease"/>
            <person name="Wu L."/>
            <person name="Ma J."/>
        </authorList>
    </citation>
    <scope>NUCLEOTIDE SEQUENCE [LARGE SCALE GENOMIC DNA]</scope>
    <source>
        <strain evidence="2 3">JCM 14306</strain>
    </source>
</reference>
<feature type="compositionally biased region" description="Polar residues" evidence="1">
    <location>
        <begin position="150"/>
        <end position="163"/>
    </location>
</feature>
<feature type="region of interest" description="Disordered" evidence="1">
    <location>
        <begin position="1"/>
        <end position="36"/>
    </location>
</feature>
<comment type="caution">
    <text evidence="2">The sequence shown here is derived from an EMBL/GenBank/DDBJ whole genome shotgun (WGS) entry which is preliminary data.</text>
</comment>
<accession>A0ABN2FQV1</accession>
<evidence type="ECO:0000313" key="2">
    <source>
        <dbReference type="EMBL" id="GAA1655935.1"/>
    </source>
</evidence>
<name>A0ABN2FQV1_9ACTN</name>
<dbReference type="Proteomes" id="UP001501319">
    <property type="component" value="Unassembled WGS sequence"/>
</dbReference>
<proteinExistence type="predicted"/>
<evidence type="ECO:0000313" key="3">
    <source>
        <dbReference type="Proteomes" id="UP001501319"/>
    </source>
</evidence>
<gene>
    <name evidence="2" type="ORF">GCM10009744_55680</name>
</gene>
<feature type="region of interest" description="Disordered" evidence="1">
    <location>
        <begin position="75"/>
        <end position="109"/>
    </location>
</feature>
<dbReference type="EMBL" id="BAAANE010000010">
    <property type="protein sequence ID" value="GAA1655935.1"/>
    <property type="molecule type" value="Genomic_DNA"/>
</dbReference>
<keyword evidence="3" id="KW-1185">Reference proteome</keyword>
<feature type="compositionally biased region" description="Low complexity" evidence="1">
    <location>
        <begin position="178"/>
        <end position="193"/>
    </location>
</feature>